<dbReference type="Pfam" id="PF02604">
    <property type="entry name" value="PhdYeFM_antitox"/>
    <property type="match status" value="1"/>
</dbReference>
<dbReference type="SUPFAM" id="SSF143120">
    <property type="entry name" value="YefM-like"/>
    <property type="match status" value="1"/>
</dbReference>
<dbReference type="InterPro" id="IPR006442">
    <property type="entry name" value="Antitoxin_Phd/YefM"/>
</dbReference>
<dbReference type="Proteomes" id="UP000197269">
    <property type="component" value="Unassembled WGS sequence"/>
</dbReference>
<dbReference type="AlphaFoldDB" id="A0A246DXD2"/>
<evidence type="ECO:0000256" key="1">
    <source>
        <dbReference type="ARBA" id="ARBA00009981"/>
    </source>
</evidence>
<accession>A0A246DXD2</accession>
<reference evidence="3 4" key="1">
    <citation type="submission" date="2017-03" db="EMBL/GenBank/DDBJ databases">
        <title>Genome of strain Rhizobium sp. CNPSo 668.</title>
        <authorList>
            <person name="Ribeiro R."/>
        </authorList>
    </citation>
    <scope>NUCLEOTIDE SEQUENCE [LARGE SCALE GENOMIC DNA]</scope>
    <source>
        <strain evidence="3 4">CNPSo 668</strain>
    </source>
</reference>
<sequence>MSVTHLSSRELNHDVSRAKKAAQYGPVIITDRGKPSHVLMTYDEFERLTGKPRSLVDALSMPGLSDIDFDPSRVEIAPRGVDLS</sequence>
<dbReference type="EMBL" id="MXPU01000006">
    <property type="protein sequence ID" value="OWO94995.1"/>
    <property type="molecule type" value="Genomic_DNA"/>
</dbReference>
<proteinExistence type="inferred from homology"/>
<dbReference type="RefSeq" id="WP_088393602.1">
    <property type="nucleotide sequence ID" value="NZ_MXPU01000006.1"/>
</dbReference>
<comment type="caution">
    <text evidence="3">The sequence shown here is derived from an EMBL/GenBank/DDBJ whole genome shotgun (WGS) entry which is preliminary data.</text>
</comment>
<comment type="function">
    <text evidence="2">Antitoxin component of a type II toxin-antitoxin (TA) system.</text>
</comment>
<organism evidence="3 4">
    <name type="scientific">Rhizobium esperanzae</name>
    <dbReference type="NCBI Taxonomy" id="1967781"/>
    <lineage>
        <taxon>Bacteria</taxon>
        <taxon>Pseudomonadati</taxon>
        <taxon>Pseudomonadota</taxon>
        <taxon>Alphaproteobacteria</taxon>
        <taxon>Hyphomicrobiales</taxon>
        <taxon>Rhizobiaceae</taxon>
        <taxon>Rhizobium/Agrobacterium group</taxon>
        <taxon>Rhizobium</taxon>
    </lineage>
</organism>
<evidence type="ECO:0000256" key="2">
    <source>
        <dbReference type="RuleBase" id="RU362080"/>
    </source>
</evidence>
<name>A0A246DXD2_9HYPH</name>
<comment type="similarity">
    <text evidence="1 2">Belongs to the phD/YefM antitoxin family.</text>
</comment>
<protein>
    <recommendedName>
        <fullName evidence="2">Antitoxin</fullName>
    </recommendedName>
</protein>
<dbReference type="InterPro" id="IPR036165">
    <property type="entry name" value="YefM-like_sf"/>
</dbReference>
<dbReference type="Gene3D" id="3.40.1620.10">
    <property type="entry name" value="YefM-like domain"/>
    <property type="match status" value="1"/>
</dbReference>
<gene>
    <name evidence="3" type="ORF">B5E41_11385</name>
</gene>
<dbReference type="NCBIfam" id="TIGR01552">
    <property type="entry name" value="phd_fam"/>
    <property type="match status" value="1"/>
</dbReference>
<evidence type="ECO:0000313" key="3">
    <source>
        <dbReference type="EMBL" id="OWO94995.1"/>
    </source>
</evidence>
<evidence type="ECO:0000313" key="4">
    <source>
        <dbReference type="Proteomes" id="UP000197269"/>
    </source>
</evidence>